<evidence type="ECO:0000259" key="1">
    <source>
        <dbReference type="Pfam" id="PF23648"/>
    </source>
</evidence>
<keyword evidence="2" id="KW-0418">Kinase</keyword>
<proteinExistence type="predicted"/>
<dbReference type="Proteomes" id="UP000093199">
    <property type="component" value="Unassembled WGS sequence"/>
</dbReference>
<dbReference type="GO" id="GO:0016301">
    <property type="term" value="F:kinase activity"/>
    <property type="evidence" value="ECO:0007669"/>
    <property type="project" value="UniProtKB-KW"/>
</dbReference>
<gene>
    <name evidence="2" type="ORF">A6M13_09710</name>
</gene>
<protein>
    <submittedName>
        <fullName evidence="2">Methylthioribose kinase</fullName>
    </submittedName>
</protein>
<dbReference type="RefSeq" id="WP_066543208.1">
    <property type="nucleotide sequence ID" value="NZ_MASJ01000003.1"/>
</dbReference>
<evidence type="ECO:0000313" key="2">
    <source>
        <dbReference type="EMBL" id="OCS87572.1"/>
    </source>
</evidence>
<dbReference type="AlphaFoldDB" id="A0A1C0YK67"/>
<organism evidence="2 3">
    <name type="scientific">Caryophanon tenue</name>
    <dbReference type="NCBI Taxonomy" id="33978"/>
    <lineage>
        <taxon>Bacteria</taxon>
        <taxon>Bacillati</taxon>
        <taxon>Bacillota</taxon>
        <taxon>Bacilli</taxon>
        <taxon>Bacillales</taxon>
        <taxon>Caryophanaceae</taxon>
        <taxon>Caryophanon</taxon>
    </lineage>
</organism>
<keyword evidence="2" id="KW-0808">Transferase</keyword>
<evidence type="ECO:0000313" key="3">
    <source>
        <dbReference type="Proteomes" id="UP000093199"/>
    </source>
</evidence>
<comment type="caution">
    <text evidence="2">The sequence shown here is derived from an EMBL/GenBank/DDBJ whole genome shotgun (WGS) entry which is preliminary data.</text>
</comment>
<dbReference type="STRING" id="33978.A6M13_09710"/>
<name>A0A1C0YK67_9BACL</name>
<dbReference type="OrthoDB" id="2427086at2"/>
<dbReference type="EMBL" id="MASJ01000003">
    <property type="protein sequence ID" value="OCS87572.1"/>
    <property type="molecule type" value="Genomic_DNA"/>
</dbReference>
<accession>A0A1C0YK67</accession>
<reference evidence="2 3" key="1">
    <citation type="submission" date="2016-07" db="EMBL/GenBank/DDBJ databases">
        <title>Caryophanon tenue genome sequencing.</title>
        <authorList>
            <person name="Verma A."/>
            <person name="Pal Y."/>
            <person name="Krishnamurthi S."/>
        </authorList>
    </citation>
    <scope>NUCLEOTIDE SEQUENCE [LARGE SCALE GENOMIC DNA]</scope>
    <source>
        <strain evidence="2 3">DSM 14152</strain>
    </source>
</reference>
<feature type="domain" description="DUF7147" evidence="1">
    <location>
        <begin position="1"/>
        <end position="125"/>
    </location>
</feature>
<sequence>MIQRFIELGEGYGDIFEICELARTNADRLEQAFIMYANHNDKQVASLAISLKPVGDSKFMPIYLCREGIPYNAEKPSQRLAIFEEALAQLNVVPNRFEIKHSSIFSENNLYYQYLIGILRLNHYIPPMH</sequence>
<keyword evidence="3" id="KW-1185">Reference proteome</keyword>
<dbReference type="Pfam" id="PF23648">
    <property type="entry name" value="DUF7147"/>
    <property type="match status" value="1"/>
</dbReference>
<dbReference type="InterPro" id="IPR055571">
    <property type="entry name" value="DUF7147"/>
</dbReference>